<feature type="domain" description="PiggyBac transposable element-derived protein" evidence="1">
    <location>
        <begin position="62"/>
        <end position="156"/>
    </location>
</feature>
<dbReference type="Pfam" id="PF13843">
    <property type="entry name" value="DDE_Tnp_1_7"/>
    <property type="match status" value="1"/>
</dbReference>
<evidence type="ECO:0000313" key="3">
    <source>
        <dbReference type="Proteomes" id="UP000276215"/>
    </source>
</evidence>
<sequence>MIFLIYFQNEMPTRKQDNATKDGQCSKIENLPEPPEFDYLKSPFPEHEGFPTFPADFPTNPTPSQIFGLFFDDKILDTIVSNTNAYVEEKLPLLRSKQEFSFVQSWVPLKAPELRIFIAIQIYMGIVKCPNIEMYWEPELKYAPFRCMSLVHFQQIK</sequence>
<evidence type="ECO:0000259" key="1">
    <source>
        <dbReference type="Pfam" id="PF13843"/>
    </source>
</evidence>
<protein>
    <recommendedName>
        <fullName evidence="1">PiggyBac transposable element-derived protein domain-containing protein</fullName>
    </recommendedName>
</protein>
<dbReference type="EMBL" id="ML120744">
    <property type="protein sequence ID" value="RPA88625.1"/>
    <property type="molecule type" value="Genomic_DNA"/>
</dbReference>
<dbReference type="OrthoDB" id="5428673at2759"/>
<dbReference type="AlphaFoldDB" id="A0A3N4IS97"/>
<dbReference type="PANTHER" id="PTHR46599">
    <property type="entry name" value="PIGGYBAC TRANSPOSABLE ELEMENT-DERIVED PROTEIN 4"/>
    <property type="match status" value="1"/>
</dbReference>
<accession>A0A3N4IS97</accession>
<dbReference type="Proteomes" id="UP000276215">
    <property type="component" value="Unassembled WGS sequence"/>
</dbReference>
<proteinExistence type="predicted"/>
<organism evidence="2 3">
    <name type="scientific">Choiromyces venosus 120613-1</name>
    <dbReference type="NCBI Taxonomy" id="1336337"/>
    <lineage>
        <taxon>Eukaryota</taxon>
        <taxon>Fungi</taxon>
        <taxon>Dikarya</taxon>
        <taxon>Ascomycota</taxon>
        <taxon>Pezizomycotina</taxon>
        <taxon>Pezizomycetes</taxon>
        <taxon>Pezizales</taxon>
        <taxon>Tuberaceae</taxon>
        <taxon>Choiromyces</taxon>
    </lineage>
</organism>
<dbReference type="PANTHER" id="PTHR46599:SF3">
    <property type="entry name" value="PIGGYBAC TRANSPOSABLE ELEMENT-DERIVED PROTEIN 4"/>
    <property type="match status" value="1"/>
</dbReference>
<evidence type="ECO:0000313" key="2">
    <source>
        <dbReference type="EMBL" id="RPA88625.1"/>
    </source>
</evidence>
<name>A0A3N4IS97_9PEZI</name>
<dbReference type="InterPro" id="IPR029526">
    <property type="entry name" value="PGBD"/>
</dbReference>
<reference evidence="2 3" key="1">
    <citation type="journal article" date="2018" name="Nat. Ecol. Evol.">
        <title>Pezizomycetes genomes reveal the molecular basis of ectomycorrhizal truffle lifestyle.</title>
        <authorList>
            <person name="Murat C."/>
            <person name="Payen T."/>
            <person name="Noel B."/>
            <person name="Kuo A."/>
            <person name="Morin E."/>
            <person name="Chen J."/>
            <person name="Kohler A."/>
            <person name="Krizsan K."/>
            <person name="Balestrini R."/>
            <person name="Da Silva C."/>
            <person name="Montanini B."/>
            <person name="Hainaut M."/>
            <person name="Levati E."/>
            <person name="Barry K.W."/>
            <person name="Belfiori B."/>
            <person name="Cichocki N."/>
            <person name="Clum A."/>
            <person name="Dockter R.B."/>
            <person name="Fauchery L."/>
            <person name="Guy J."/>
            <person name="Iotti M."/>
            <person name="Le Tacon F."/>
            <person name="Lindquist E.A."/>
            <person name="Lipzen A."/>
            <person name="Malagnac F."/>
            <person name="Mello A."/>
            <person name="Molinier V."/>
            <person name="Miyauchi S."/>
            <person name="Poulain J."/>
            <person name="Riccioni C."/>
            <person name="Rubini A."/>
            <person name="Sitrit Y."/>
            <person name="Splivallo R."/>
            <person name="Traeger S."/>
            <person name="Wang M."/>
            <person name="Zifcakova L."/>
            <person name="Wipf D."/>
            <person name="Zambonelli A."/>
            <person name="Paolocci F."/>
            <person name="Nowrousian M."/>
            <person name="Ottonello S."/>
            <person name="Baldrian P."/>
            <person name="Spatafora J.W."/>
            <person name="Henrissat B."/>
            <person name="Nagy L.G."/>
            <person name="Aury J.M."/>
            <person name="Wincker P."/>
            <person name="Grigoriev I.V."/>
            <person name="Bonfante P."/>
            <person name="Martin F.M."/>
        </authorList>
    </citation>
    <scope>NUCLEOTIDE SEQUENCE [LARGE SCALE GENOMIC DNA]</scope>
    <source>
        <strain evidence="2 3">120613-1</strain>
    </source>
</reference>
<gene>
    <name evidence="2" type="ORF">L873DRAFT_1908232</name>
</gene>
<keyword evidence="3" id="KW-1185">Reference proteome</keyword>